<dbReference type="InParanoid" id="Q2LRQ1"/>
<dbReference type="PANTHER" id="PTHR30105">
    <property type="entry name" value="UNCHARACTERIZED YIBQ-RELATED"/>
    <property type="match status" value="1"/>
</dbReference>
<dbReference type="GO" id="GO:0005975">
    <property type="term" value="P:carbohydrate metabolic process"/>
    <property type="evidence" value="ECO:0007669"/>
    <property type="project" value="InterPro"/>
</dbReference>
<dbReference type="SUPFAM" id="SSF88713">
    <property type="entry name" value="Glycoside hydrolase/deacetylase"/>
    <property type="match status" value="1"/>
</dbReference>
<feature type="region of interest" description="Disordered" evidence="1">
    <location>
        <begin position="50"/>
        <end position="109"/>
    </location>
</feature>
<dbReference type="PANTHER" id="PTHR30105:SF2">
    <property type="entry name" value="DIVERGENT POLYSACCHARIDE DEACETYLASE SUPERFAMILY"/>
    <property type="match status" value="1"/>
</dbReference>
<keyword evidence="4" id="KW-1185">Reference proteome</keyword>
<dbReference type="EMBL" id="CP000252">
    <property type="protein sequence ID" value="ABC76759.1"/>
    <property type="molecule type" value="Genomic_DNA"/>
</dbReference>
<evidence type="ECO:0000256" key="1">
    <source>
        <dbReference type="SAM" id="MobiDB-lite"/>
    </source>
</evidence>
<dbReference type="Gene3D" id="3.20.20.370">
    <property type="entry name" value="Glycoside hydrolase/deacetylase"/>
    <property type="match status" value="1"/>
</dbReference>
<keyword evidence="2" id="KW-0812">Transmembrane</keyword>
<dbReference type="HOGENOM" id="CLU_041643_5_0_7"/>
<dbReference type="eggNOG" id="COG3147">
    <property type="taxonomic scope" value="Bacteria"/>
</dbReference>
<dbReference type="Pfam" id="PF04748">
    <property type="entry name" value="Polysacc_deac_2"/>
    <property type="match status" value="1"/>
</dbReference>
<dbReference type="KEGG" id="sat:SYN_00193"/>
<dbReference type="FunCoup" id="Q2LRQ1">
    <property type="interactions" value="13"/>
</dbReference>
<dbReference type="STRING" id="56780.SYN_00193"/>
<reference evidence="3 4" key="1">
    <citation type="journal article" date="2007" name="Proc. Natl. Acad. Sci. U.S.A.">
        <title>The genome of Syntrophus aciditrophicus: life at the thermodynamic limit of microbial growth.</title>
        <authorList>
            <person name="McInerney M.J."/>
            <person name="Rohlin L."/>
            <person name="Mouttaki H."/>
            <person name="Kim U."/>
            <person name="Krupp R.S."/>
            <person name="Rios-Hernandez L."/>
            <person name="Sieber J."/>
            <person name="Struchtemeyer C.G."/>
            <person name="Bhattacharyya A."/>
            <person name="Campbell J.W."/>
            <person name="Gunsalus R.P."/>
        </authorList>
    </citation>
    <scope>NUCLEOTIDE SEQUENCE [LARGE SCALE GENOMIC DNA]</scope>
    <source>
        <strain evidence="3 4">SB</strain>
    </source>
</reference>
<organism evidence="3 4">
    <name type="scientific">Syntrophus aciditrophicus (strain SB)</name>
    <dbReference type="NCBI Taxonomy" id="56780"/>
    <lineage>
        <taxon>Bacteria</taxon>
        <taxon>Pseudomonadati</taxon>
        <taxon>Thermodesulfobacteriota</taxon>
        <taxon>Syntrophia</taxon>
        <taxon>Syntrophales</taxon>
        <taxon>Syntrophaceae</taxon>
        <taxon>Syntrophus</taxon>
    </lineage>
</organism>
<dbReference type="CDD" id="cd10936">
    <property type="entry name" value="CE4_DAC2"/>
    <property type="match status" value="1"/>
</dbReference>
<evidence type="ECO:0000313" key="3">
    <source>
        <dbReference type="EMBL" id="ABC76759.1"/>
    </source>
</evidence>
<dbReference type="Proteomes" id="UP000001933">
    <property type="component" value="Chromosome"/>
</dbReference>
<dbReference type="eggNOG" id="COG2861">
    <property type="taxonomic scope" value="Bacteria"/>
</dbReference>
<dbReference type="InterPro" id="IPR006837">
    <property type="entry name" value="Divergent_DAC"/>
</dbReference>
<dbReference type="InterPro" id="IPR011330">
    <property type="entry name" value="Glyco_hydro/deAcase_b/a-brl"/>
</dbReference>
<feature type="transmembrane region" description="Helical" evidence="2">
    <location>
        <begin position="27"/>
        <end position="44"/>
    </location>
</feature>
<dbReference type="RefSeq" id="WP_011416792.1">
    <property type="nucleotide sequence ID" value="NC_007759.1"/>
</dbReference>
<feature type="compositionally biased region" description="Basic and acidic residues" evidence="1">
    <location>
        <begin position="50"/>
        <end position="72"/>
    </location>
</feature>
<accession>Q2LRQ1</accession>
<keyword evidence="2" id="KW-1133">Transmembrane helix</keyword>
<dbReference type="OrthoDB" id="9784811at2"/>
<gene>
    <name evidence="3" type="ORF">SYN_00193</name>
</gene>
<sequence length="334" mass="36858">MHHKKKNPSRQNNREGTGFIKNLKRSLILLILIVAGAIFYEVYFDRPQEETRPPEITRSIPEHRGEKHRIEPGEIPLPVPERPVTEAPGTEKPVPPPTEKATPTTKAPKERVSGLRIAILIDDIGADLSPVKNLLKIEAPISFAVLPHMPRGAAAADMIHKAGRDVLLHLPMEPRSYPKEKPGPGALLTTMDDSELRKVLTGNLDAVPHISGVNNHMGSLFTEDEEKLAIVMAELEKRGLFFIDSRTTPYSKAAKVSQDIGIPFASRRIFIDNGQDYTKTCQILLDVLNKTKDGNSTLLLIGHPYPNTVSALAKIVPELKSRGVEVVSVSSMVR</sequence>
<evidence type="ECO:0000313" key="4">
    <source>
        <dbReference type="Proteomes" id="UP000001933"/>
    </source>
</evidence>
<dbReference type="AlphaFoldDB" id="Q2LRQ1"/>
<name>Q2LRQ1_SYNAS</name>
<evidence type="ECO:0000256" key="2">
    <source>
        <dbReference type="SAM" id="Phobius"/>
    </source>
</evidence>
<protein>
    <submittedName>
        <fullName evidence="3">Polysaccharide deacetylase</fullName>
    </submittedName>
</protein>
<keyword evidence="2" id="KW-0472">Membrane</keyword>
<proteinExistence type="predicted"/>